<dbReference type="InterPro" id="IPR022830">
    <property type="entry name" value="Indigdn_synthA-like"/>
</dbReference>
<dbReference type="Gene3D" id="3.40.1790.10">
    <property type="entry name" value="Indigoidine synthase domain"/>
    <property type="match status" value="1"/>
</dbReference>
<comment type="caution">
    <text evidence="7">The sequence shown here is derived from an EMBL/GenBank/DDBJ whole genome shotgun (WGS) entry which is preliminary data.</text>
</comment>
<keyword evidence="2 6" id="KW-0378">Hydrolase</keyword>
<feature type="binding site" evidence="6">
    <location>
        <position position="108"/>
    </location>
    <ligand>
        <name>substrate</name>
    </ligand>
</feature>
<protein>
    <recommendedName>
        <fullName evidence="6">Pseudouridine-5'-phosphate glycosidase</fullName>
        <shortName evidence="6">PsiMP glycosidase</shortName>
        <ecNumber evidence="6">4.2.1.70</ecNumber>
    </recommendedName>
</protein>
<evidence type="ECO:0000256" key="6">
    <source>
        <dbReference type="HAMAP-Rule" id="MF_01876"/>
    </source>
</evidence>
<evidence type="ECO:0000313" key="8">
    <source>
        <dbReference type="Proteomes" id="UP001057753"/>
    </source>
</evidence>
<dbReference type="EC" id="4.2.1.70" evidence="6"/>
<dbReference type="GO" id="GO:0046872">
    <property type="term" value="F:metal ion binding"/>
    <property type="evidence" value="ECO:0007669"/>
    <property type="project" value="UniProtKB-KW"/>
</dbReference>
<dbReference type="PANTHER" id="PTHR42909">
    <property type="entry name" value="ZGC:136858"/>
    <property type="match status" value="1"/>
</dbReference>
<dbReference type="Proteomes" id="UP001057753">
    <property type="component" value="Unassembled WGS sequence"/>
</dbReference>
<organism evidence="7 8">
    <name type="scientific">Salipaludibacillus agaradhaerens</name>
    <name type="common">Bacillus agaradhaerens</name>
    <dbReference type="NCBI Taxonomy" id="76935"/>
    <lineage>
        <taxon>Bacteria</taxon>
        <taxon>Bacillati</taxon>
        <taxon>Bacillota</taxon>
        <taxon>Bacilli</taxon>
        <taxon>Bacillales</taxon>
        <taxon>Bacillaceae</taxon>
    </lineage>
</organism>
<dbReference type="RefSeq" id="WP_257821503.1">
    <property type="nucleotide sequence ID" value="NZ_JABXYM010000001.1"/>
</dbReference>
<keyword evidence="1 6" id="KW-0479">Metal-binding</keyword>
<comment type="cofactor">
    <cofactor evidence="6">
        <name>Mn(2+)</name>
        <dbReference type="ChEBI" id="CHEBI:29035"/>
    </cofactor>
    <text evidence="6">Binds 1 Mn(2+) ion per subunit.</text>
</comment>
<dbReference type="AlphaFoldDB" id="A0A9Q4FZQ9"/>
<proteinExistence type="inferred from homology"/>
<comment type="catalytic activity">
    <reaction evidence="6">
        <text>D-ribose 5-phosphate + uracil = psi-UMP + H2O</text>
        <dbReference type="Rhea" id="RHEA:18337"/>
        <dbReference type="ChEBI" id="CHEBI:15377"/>
        <dbReference type="ChEBI" id="CHEBI:17568"/>
        <dbReference type="ChEBI" id="CHEBI:58380"/>
        <dbReference type="ChEBI" id="CHEBI:78346"/>
        <dbReference type="EC" id="4.2.1.70"/>
    </reaction>
</comment>
<reference evidence="7" key="1">
    <citation type="submission" date="2020-06" db="EMBL/GenBank/DDBJ databases">
        <title>Insight into the genomes of haloalkaliphilic bacilli from Kenyan soda lakes.</title>
        <authorList>
            <person name="Mwirichia R."/>
            <person name="Villamizar G.C."/>
            <person name="Poehlein A."/>
            <person name="Mugweru J."/>
            <person name="Kipnyargis A."/>
            <person name="Kiplimo D."/>
            <person name="Orwa P."/>
            <person name="Daniel R."/>
        </authorList>
    </citation>
    <scope>NUCLEOTIDE SEQUENCE</scope>
    <source>
        <strain evidence="7">B1096_S55</strain>
    </source>
</reference>
<gene>
    <name evidence="6" type="primary">psuG</name>
    <name evidence="7" type="ORF">HXA33_10830</name>
</gene>
<feature type="binding site" evidence="6">
    <location>
        <position position="88"/>
    </location>
    <ligand>
        <name>substrate</name>
    </ligand>
</feature>
<accession>A0A9Q4FZQ9</accession>
<evidence type="ECO:0000256" key="4">
    <source>
        <dbReference type="ARBA" id="ARBA00023239"/>
    </source>
</evidence>
<dbReference type="EMBL" id="JABXYM010000001">
    <property type="protein sequence ID" value="MCR6097053.1"/>
    <property type="molecule type" value="Genomic_DNA"/>
</dbReference>
<dbReference type="Pfam" id="PF04227">
    <property type="entry name" value="Indigoidine_A"/>
    <property type="match status" value="1"/>
</dbReference>
<keyword evidence="8" id="KW-1185">Reference proteome</keyword>
<evidence type="ECO:0000256" key="1">
    <source>
        <dbReference type="ARBA" id="ARBA00022723"/>
    </source>
</evidence>
<sequence>MSLSYYIQLSEEVAEAKRTNKPVVALESTIISHGMPYPQNIETARNVEKIIRDKGAVPATIAIMDGKIKIGLSDSELVQLGKEKDVEKVSRRDLPAVLASKKTGATTVAATMICADLAGIRVFVTGGIGGVHRGAQETMDISADLQELAKTNVAVVCAGAKSILDIGLTLEYLETQGVPVIGYQTSDFPAFYTRQSGYGVDVHAQSAEEIAHMLHVKWELNLEGGAVIGNPVPREHEMDPNEVDNIIHDAVKAANDGGITGKETTPFLLNRLKEISQGATLTTNIALVENNAVTGADIALALNALKTTSN</sequence>
<feature type="binding site" evidence="6">
    <location>
        <begin position="142"/>
        <end position="144"/>
    </location>
    <ligand>
        <name>substrate</name>
    </ligand>
</feature>
<dbReference type="HAMAP" id="MF_01876">
    <property type="entry name" value="PsiMP_glycosidase"/>
    <property type="match status" value="1"/>
</dbReference>
<dbReference type="GO" id="GO:0004730">
    <property type="term" value="F:pseudouridylate synthase activity"/>
    <property type="evidence" value="ECO:0007669"/>
    <property type="project" value="UniProtKB-UniRule"/>
</dbReference>
<dbReference type="GO" id="GO:0016798">
    <property type="term" value="F:hydrolase activity, acting on glycosyl bonds"/>
    <property type="evidence" value="ECO:0007669"/>
    <property type="project" value="UniProtKB-KW"/>
</dbReference>
<comment type="function">
    <text evidence="6">Catalyzes the reversible cleavage of pseudouridine 5'-phosphate (PsiMP) to ribose 5-phosphate and uracil. Functions biologically in the cleavage direction, as part of a pseudouridine degradation pathway.</text>
</comment>
<dbReference type="GO" id="GO:0046113">
    <property type="term" value="P:nucleobase catabolic process"/>
    <property type="evidence" value="ECO:0007669"/>
    <property type="project" value="UniProtKB-UniRule"/>
</dbReference>
<name>A0A9Q4FZQ9_SALAG</name>
<dbReference type="GO" id="GO:0005737">
    <property type="term" value="C:cytoplasm"/>
    <property type="evidence" value="ECO:0007669"/>
    <property type="project" value="TreeGrafter"/>
</dbReference>
<keyword evidence="3 6" id="KW-0464">Manganese</keyword>
<comment type="subunit">
    <text evidence="6">Homotrimer.</text>
</comment>
<evidence type="ECO:0000256" key="2">
    <source>
        <dbReference type="ARBA" id="ARBA00022801"/>
    </source>
</evidence>
<keyword evidence="5 6" id="KW-0326">Glycosidase</keyword>
<dbReference type="InterPro" id="IPR007342">
    <property type="entry name" value="PsuG"/>
</dbReference>
<feature type="active site" description="Proton donor" evidence="6">
    <location>
        <position position="27"/>
    </location>
</feature>
<evidence type="ECO:0000313" key="7">
    <source>
        <dbReference type="EMBL" id="MCR6097053.1"/>
    </source>
</evidence>
<dbReference type="PANTHER" id="PTHR42909:SF1">
    <property type="entry name" value="CARBOHYDRATE KINASE PFKB DOMAIN-CONTAINING PROTEIN"/>
    <property type="match status" value="1"/>
</dbReference>
<keyword evidence="4 6" id="KW-0456">Lyase</keyword>
<evidence type="ECO:0000256" key="3">
    <source>
        <dbReference type="ARBA" id="ARBA00023211"/>
    </source>
</evidence>
<evidence type="ECO:0000256" key="5">
    <source>
        <dbReference type="ARBA" id="ARBA00023295"/>
    </source>
</evidence>
<comment type="similarity">
    <text evidence="6">Belongs to the pseudouridine-5'-phosphate glycosidase family.</text>
</comment>
<feature type="active site" description="Nucleophile" evidence="6">
    <location>
        <position position="161"/>
    </location>
</feature>
<feature type="binding site" evidence="6">
    <location>
        <position position="140"/>
    </location>
    <ligand>
        <name>Mn(2+)</name>
        <dbReference type="ChEBI" id="CHEBI:29035"/>
    </ligand>
</feature>
<dbReference type="SUPFAM" id="SSF110581">
    <property type="entry name" value="Indigoidine synthase A-like"/>
    <property type="match status" value="1"/>
</dbReference>